<evidence type="ECO:0000313" key="3">
    <source>
        <dbReference type="Proteomes" id="UP000621516"/>
    </source>
</evidence>
<dbReference type="InterPro" id="IPR013830">
    <property type="entry name" value="SGNH_hydro"/>
</dbReference>
<feature type="domain" description="SGNH hydrolase-type esterase" evidence="1">
    <location>
        <begin position="31"/>
        <end position="202"/>
    </location>
</feature>
<name>A0A8J6U3R4_9FLAO</name>
<gene>
    <name evidence="2" type="ORF">ICJ85_04955</name>
</gene>
<accession>A0A8J6U3R4</accession>
<dbReference type="SUPFAM" id="SSF52266">
    <property type="entry name" value="SGNH hydrolase"/>
    <property type="match status" value="1"/>
</dbReference>
<proteinExistence type="predicted"/>
<protein>
    <submittedName>
        <fullName evidence="2">SGNH/GDSL hydrolase family protein</fullName>
    </submittedName>
</protein>
<keyword evidence="2" id="KW-0378">Hydrolase</keyword>
<keyword evidence="3" id="KW-1185">Reference proteome</keyword>
<evidence type="ECO:0000313" key="2">
    <source>
        <dbReference type="EMBL" id="MBD0823362.1"/>
    </source>
</evidence>
<dbReference type="PANTHER" id="PTHR30383">
    <property type="entry name" value="THIOESTERASE 1/PROTEASE 1/LYSOPHOSPHOLIPASE L1"/>
    <property type="match status" value="1"/>
</dbReference>
<dbReference type="CDD" id="cd00229">
    <property type="entry name" value="SGNH_hydrolase"/>
    <property type="match status" value="1"/>
</dbReference>
<dbReference type="RefSeq" id="WP_188222673.1">
    <property type="nucleotide sequence ID" value="NZ_JACVXD010000002.1"/>
</dbReference>
<dbReference type="GO" id="GO:0016788">
    <property type="term" value="F:hydrolase activity, acting on ester bonds"/>
    <property type="evidence" value="ECO:0007669"/>
    <property type="project" value="UniProtKB-ARBA"/>
</dbReference>
<dbReference type="InterPro" id="IPR036514">
    <property type="entry name" value="SGNH_hydro_sf"/>
</dbReference>
<dbReference type="Proteomes" id="UP000621516">
    <property type="component" value="Unassembled WGS sequence"/>
</dbReference>
<dbReference type="Gene3D" id="3.40.50.1110">
    <property type="entry name" value="SGNH hydrolase"/>
    <property type="match status" value="1"/>
</dbReference>
<reference evidence="2 3" key="1">
    <citation type="journal article" date="2018" name="J. Microbiol.">
        <title>Aestuariibaculum marinum sp. nov., a marine bacterium isolated from seawater in South Korea.</title>
        <authorList>
            <person name="Choi J."/>
            <person name="Lee D."/>
            <person name="Jang J.H."/>
            <person name="Cha S."/>
            <person name="Seo T."/>
        </authorList>
    </citation>
    <scope>NUCLEOTIDE SEQUENCE [LARGE SCALE GENOMIC DNA]</scope>
    <source>
        <strain evidence="2 3">IP7</strain>
    </source>
</reference>
<sequence>MRLILYITIILFVNLGYSQKEESQINEILWYGESTTRGTGVPIDKPWRAFMWTVSDFMSKSSDSISYKNINLGFPSWNSKNGLDSLDVKVLNKSFDYVFLEFGLNDNDIENPDLYLSQMIELIKEKNSRSQVVLILLNNVKQISYRIEHDSLDETSKLWFNVADKYRLPIIDVTKSLLARSEDLDFYKSIIPDGIHPNQIGHYLYASIIYQELIKGNII</sequence>
<organism evidence="2 3">
    <name type="scientific">Aestuariibaculum marinum</name>
    <dbReference type="NCBI Taxonomy" id="2683592"/>
    <lineage>
        <taxon>Bacteria</taxon>
        <taxon>Pseudomonadati</taxon>
        <taxon>Bacteroidota</taxon>
        <taxon>Flavobacteriia</taxon>
        <taxon>Flavobacteriales</taxon>
        <taxon>Flavobacteriaceae</taxon>
    </lineage>
</organism>
<dbReference type="AlphaFoldDB" id="A0A8J6U3R4"/>
<dbReference type="EMBL" id="JACVXD010000002">
    <property type="protein sequence ID" value="MBD0823362.1"/>
    <property type="molecule type" value="Genomic_DNA"/>
</dbReference>
<evidence type="ECO:0000259" key="1">
    <source>
        <dbReference type="Pfam" id="PF13472"/>
    </source>
</evidence>
<comment type="caution">
    <text evidence="2">The sequence shown here is derived from an EMBL/GenBank/DDBJ whole genome shotgun (WGS) entry which is preliminary data.</text>
</comment>
<dbReference type="InterPro" id="IPR051532">
    <property type="entry name" value="Ester_Hydrolysis_Enzymes"/>
</dbReference>
<dbReference type="Pfam" id="PF13472">
    <property type="entry name" value="Lipase_GDSL_2"/>
    <property type="match status" value="1"/>
</dbReference>